<dbReference type="Proteomes" id="UP000261948">
    <property type="component" value="Unassembled WGS sequence"/>
</dbReference>
<reference evidence="3 4" key="1">
    <citation type="submission" date="2018-08" db="EMBL/GenBank/DDBJ databases">
        <title>Comamonas testosteroni strain SWCO2.</title>
        <authorList>
            <person name="Jiang N."/>
            <person name="Zhang X.Z."/>
        </authorList>
    </citation>
    <scope>NUCLEOTIDE SEQUENCE [LARGE SCALE GENOMIC DNA]</scope>
    <source>
        <strain evidence="3 4">SWCO2</strain>
    </source>
</reference>
<dbReference type="AlphaFoldDB" id="A0A373FQD1"/>
<name>A0A373FQD1_COMTE</name>
<evidence type="ECO:0000313" key="4">
    <source>
        <dbReference type="Proteomes" id="UP000261948"/>
    </source>
</evidence>
<protein>
    <submittedName>
        <fullName evidence="3">Glycerate kinase</fullName>
    </submittedName>
</protein>
<proteinExistence type="predicted"/>
<feature type="transmembrane region" description="Helical" evidence="2">
    <location>
        <begin position="28"/>
        <end position="48"/>
    </location>
</feature>
<dbReference type="OrthoDB" id="8907926at2"/>
<feature type="compositionally biased region" description="Basic and acidic residues" evidence="1">
    <location>
        <begin position="128"/>
        <end position="140"/>
    </location>
</feature>
<evidence type="ECO:0000256" key="1">
    <source>
        <dbReference type="SAM" id="MobiDB-lite"/>
    </source>
</evidence>
<dbReference type="EMBL" id="QURR01000003">
    <property type="protein sequence ID" value="RGE46340.1"/>
    <property type="molecule type" value="Genomic_DNA"/>
</dbReference>
<keyword evidence="3" id="KW-0808">Transferase</keyword>
<keyword evidence="4" id="KW-1185">Reference proteome</keyword>
<organism evidence="3 4">
    <name type="scientific">Comamonas testosteroni</name>
    <name type="common">Pseudomonas testosteroni</name>
    <dbReference type="NCBI Taxonomy" id="285"/>
    <lineage>
        <taxon>Bacteria</taxon>
        <taxon>Pseudomonadati</taxon>
        <taxon>Pseudomonadota</taxon>
        <taxon>Betaproteobacteria</taxon>
        <taxon>Burkholderiales</taxon>
        <taxon>Comamonadaceae</taxon>
        <taxon>Comamonas</taxon>
    </lineage>
</organism>
<evidence type="ECO:0000313" key="3">
    <source>
        <dbReference type="EMBL" id="RGE46340.1"/>
    </source>
</evidence>
<keyword evidence="2" id="KW-0472">Membrane</keyword>
<keyword evidence="2" id="KW-1133">Transmembrane helix</keyword>
<keyword evidence="2" id="KW-0812">Transmembrane</keyword>
<gene>
    <name evidence="3" type="ORF">DZC30_03730</name>
</gene>
<sequence>MNLRNILVPLGLIVLVIAAHRSAGWPGVAAVVGGIIMWVLLHFTRLMSVMKKAADRPMGYVGSAVMLNAKLKPKVPMVHVVAMTRSLGLRQSEEGQEPEVYRWTDGTQSHVTCEFVGGRLMKWTLQRPEQKDEQDKRDESATPLAAPATTGTPSDSPAP</sequence>
<comment type="caution">
    <text evidence="3">The sequence shown here is derived from an EMBL/GenBank/DDBJ whole genome shotgun (WGS) entry which is preliminary data.</text>
</comment>
<accession>A0A373FQD1</accession>
<feature type="region of interest" description="Disordered" evidence="1">
    <location>
        <begin position="124"/>
        <end position="159"/>
    </location>
</feature>
<keyword evidence="3" id="KW-0418">Kinase</keyword>
<feature type="compositionally biased region" description="Low complexity" evidence="1">
    <location>
        <begin position="141"/>
        <end position="153"/>
    </location>
</feature>
<dbReference type="GO" id="GO:0016301">
    <property type="term" value="F:kinase activity"/>
    <property type="evidence" value="ECO:0007669"/>
    <property type="project" value="UniProtKB-KW"/>
</dbReference>
<evidence type="ECO:0000256" key="2">
    <source>
        <dbReference type="SAM" id="Phobius"/>
    </source>
</evidence>